<evidence type="ECO:0000313" key="6">
    <source>
        <dbReference type="EMBL" id="BAQ25949.1"/>
    </source>
</evidence>
<evidence type="ECO:0000313" key="5">
    <source>
        <dbReference type="EMBL" id="ATC71159.1"/>
    </source>
</evidence>
<sequence>MKVAIYTRVSTLEQKEKGHSIEEQERKLRAYSDINDWKIHKVYTDAGYSGAKKDRPALQEMLNEIDNFDLVLVYKLDRLTRSVKDLLEILELFENKNVLFRSATEVYDTTSAMGRLFVTLVGAMAEWERTTIQERTAMGRRASARKGLAKTVPPFYYDRVNDKFVPNEYKKVLRFAVEEAKKGTSLREITIKLNNSKYKAPLGKNWHRSVIGNALTSPVARGHLVFGDIFVENTHEAIISEEEYEEIKLRISEKTNSTIVKHNAIFRSKLLCPNCNQKLTLNTVKHTPKNKEVWYSKLYFCSNCKNTKNKNACNIDEGEVLKQFYNYLKQFDLTSYKIENQPKEIEDVGIDIEKLRKERARCQTLFIEGMMDKDEAFPIISRIDKEIHEYEKRKDNDKGKTFNYEKIKNFKYSLLNGWELMEDELKTEFIKMAIKNIHFEYVKGIKGKRQNSLKITGIEFY</sequence>
<evidence type="ECO:0000313" key="11">
    <source>
        <dbReference type="EMBL" id="SUL34134.1"/>
    </source>
</evidence>
<evidence type="ECO:0000313" key="17">
    <source>
        <dbReference type="Proteomes" id="UP000561555"/>
    </source>
</evidence>
<evidence type="ECO:0000313" key="9">
    <source>
        <dbReference type="EMBL" id="NUY68113.1"/>
    </source>
</evidence>
<dbReference type="InterPro" id="IPR006119">
    <property type="entry name" value="Resolv_N"/>
</dbReference>
<evidence type="ECO:0000313" key="15">
    <source>
        <dbReference type="Proteomes" id="UP000294017"/>
    </source>
</evidence>
<reference evidence="14" key="2">
    <citation type="submission" date="2017-08" db="EMBL/GenBank/DDBJ databases">
        <title>Protection against atopic dermatitis through acquisition of Staphylococcus quorum-sensing agr mutations in the skin.</title>
        <authorList>
            <person name="Nakamura Y."/>
            <person name="Takahashi H."/>
            <person name="Takaya A."/>
            <person name="Inoue Y."/>
            <person name="Katayama Y."/>
            <person name="Kusuya Y."/>
            <person name="Shoji T."/>
            <person name="Takada S."/>
            <person name="Nakagawa S."/>
            <person name="Oguma R."/>
            <person name="Ozawa N."/>
            <person name="Yamaide F."/>
            <person name="Suzuki S."/>
            <person name="Villaruz A."/>
            <person name="Otto M."/>
            <person name="Matsue H."/>
            <person name="Nunez G."/>
            <person name="Shimojo N."/>
        </authorList>
    </citation>
    <scope>NUCLEOTIDE SEQUENCE [LARGE SCALE GENOMIC DNA]</scope>
    <source>
        <strain evidence="14">M1K003</strain>
    </source>
</reference>
<dbReference type="Gene3D" id="3.90.1750.20">
    <property type="entry name" value="Putative Large Serine Recombinase, Chain B, Domain 2"/>
    <property type="match status" value="1"/>
</dbReference>
<dbReference type="Proteomes" id="UP000265645">
    <property type="component" value="Unassembled WGS sequence"/>
</dbReference>
<dbReference type="SMR" id="A0A077EW58"/>
<dbReference type="GO" id="GO:0000150">
    <property type="term" value="F:DNA strand exchange activity"/>
    <property type="evidence" value="ECO:0007669"/>
    <property type="project" value="InterPro"/>
</dbReference>
<feature type="domain" description="Resolvase/invertase-type recombinase catalytic" evidence="3">
    <location>
        <begin position="2"/>
        <end position="147"/>
    </location>
</feature>
<dbReference type="Pfam" id="PF07508">
    <property type="entry name" value="Recombinase"/>
    <property type="match status" value="1"/>
</dbReference>
<name>A0A077EW58_STAAU</name>
<evidence type="ECO:0000313" key="13">
    <source>
        <dbReference type="Proteomes" id="UP000254116"/>
    </source>
</evidence>
<evidence type="ECO:0000313" key="8">
    <source>
        <dbReference type="EMBL" id="NUY11556.1"/>
    </source>
</evidence>
<dbReference type="EMBL" id="JAANDN010000058">
    <property type="protein sequence ID" value="NUY68113.1"/>
    <property type="molecule type" value="Genomic_DNA"/>
</dbReference>
<dbReference type="Proteomes" id="UP000294017">
    <property type="component" value="Unassembled WGS sequence"/>
</dbReference>
<dbReference type="Gene3D" id="3.40.50.1390">
    <property type="entry name" value="Resolvase, N-terminal catalytic domain"/>
    <property type="match status" value="1"/>
</dbReference>
<dbReference type="EMBL" id="BDVT01000007">
    <property type="protein sequence ID" value="GBV20579.1"/>
    <property type="molecule type" value="Genomic_DNA"/>
</dbReference>
<evidence type="ECO:0000259" key="3">
    <source>
        <dbReference type="PROSITE" id="PS51736"/>
    </source>
</evidence>
<dbReference type="Proteomes" id="UP000217245">
    <property type="component" value="Chromosome"/>
</dbReference>
<gene>
    <name evidence="11" type="primary">hin_5</name>
    <name evidence="7" type="synonym">ccrB_2</name>
    <name evidence="5" type="ORF">CNH36_05680</name>
    <name evidence="10" type="ORF">EIH03_01320</name>
    <name evidence="8" type="ORF">GQX37_03195</name>
    <name evidence="9" type="ORF">GQX52_05570</name>
    <name evidence="7" type="ORF">M1K003_1572</name>
    <name evidence="11" type="ORF">NCTC10702_01703</name>
</gene>
<dbReference type="EMBL" id="UHBY01000003">
    <property type="protein sequence ID" value="SUL34134.1"/>
    <property type="molecule type" value="Genomic_DNA"/>
</dbReference>
<dbReference type="Proteomes" id="UP000254116">
    <property type="component" value="Unassembled WGS sequence"/>
</dbReference>
<dbReference type="AlphaFoldDB" id="A0A077EW58"/>
<reference evidence="16 17" key="7">
    <citation type="journal article" date="2020" name="J. Antimicrob. Chemother.">
        <title>Detection of heterogeneous vancomycin intermediate resistance in MRSA isolates from Latin America.</title>
        <authorList>
            <person name="Castro B.E."/>
            <person name="Berrio M."/>
            <person name="Vargas M.L."/>
            <person name="Carvajal L.P."/>
            <person name="Millan L.V."/>
            <person name="Rios R."/>
            <person name="Hernandez A.K."/>
            <person name="Rincon S."/>
            <person name="Cubides P."/>
            <person name="Forero E."/>
            <person name="Dinh A."/>
            <person name="Seas C."/>
            <person name="Munita J.M."/>
            <person name="Arias C.A."/>
            <person name="Reyes J."/>
            <person name="Diaz L."/>
        </authorList>
    </citation>
    <scope>NUCLEOTIDE SEQUENCE [LARGE SCALE GENOMIC DNA]</scope>
    <source>
        <strain evidence="8 16">UE1097</strain>
        <strain evidence="9 17">UP89</strain>
    </source>
</reference>
<dbReference type="SUPFAM" id="SSF53041">
    <property type="entry name" value="Resolvase-like"/>
    <property type="match status" value="1"/>
</dbReference>
<dbReference type="CDD" id="cd03768">
    <property type="entry name" value="SR_ResInv"/>
    <property type="match status" value="1"/>
</dbReference>
<dbReference type="GO" id="GO:0003677">
    <property type="term" value="F:DNA binding"/>
    <property type="evidence" value="ECO:0007669"/>
    <property type="project" value="UniProtKB-KW"/>
</dbReference>
<keyword evidence="2" id="KW-0233">DNA recombination</keyword>
<dbReference type="Proteomes" id="UP000547874">
    <property type="component" value="Unassembled WGS sequence"/>
</dbReference>
<reference evidence="7" key="5">
    <citation type="submission" date="2018-07" db="EMBL/GenBank/DDBJ databases">
        <title>Protection against atopic dermatitis through acquisition of Staphylococcus quorum-sensing agr mutations in the skin.</title>
        <authorList>
            <person name="Nakamura Y."/>
            <person name="Takahashi H."/>
            <person name="Takaya A."/>
            <person name="Inoue Y."/>
            <person name="Katayama Y."/>
            <person name="Kusuya Y."/>
            <person name="Shoji T."/>
            <person name="Takada S."/>
            <person name="Nakagawa S."/>
            <person name="Oguma R."/>
            <person name="Ozawa N."/>
            <person name="Yamaide F."/>
            <person name="Suzuki S."/>
            <person name="Villaruz A."/>
            <person name="Otto M."/>
            <person name="Matsue H."/>
            <person name="Nunez G."/>
            <person name="Shimojo N."/>
        </authorList>
    </citation>
    <scope>NUCLEOTIDE SEQUENCE</scope>
    <source>
        <strain evidence="7">M1K003</strain>
    </source>
</reference>
<dbReference type="PATRIC" id="fig|1280.10341.peg.1106"/>
<dbReference type="EMBL" id="CP023391">
    <property type="protein sequence ID" value="ATC71159.1"/>
    <property type="molecule type" value="Genomic_DNA"/>
</dbReference>
<reference evidence="11 13" key="4">
    <citation type="submission" date="2018-06" db="EMBL/GenBank/DDBJ databases">
        <authorList>
            <consortium name="Pathogen Informatics"/>
            <person name="Doyle S."/>
        </authorList>
    </citation>
    <scope>NUCLEOTIDE SEQUENCE [LARGE SCALE GENOMIC DNA]</scope>
    <source>
        <strain evidence="11 13">NCTC10702</strain>
    </source>
</reference>
<dbReference type="EMBL" id="RQTF01000015">
    <property type="protein sequence ID" value="RZI08603.1"/>
    <property type="molecule type" value="Genomic_DNA"/>
</dbReference>
<feature type="domain" description="Recombinase" evidence="4">
    <location>
        <begin position="154"/>
        <end position="258"/>
    </location>
</feature>
<dbReference type="PROSITE" id="PS51736">
    <property type="entry name" value="RECOMBINASES_3"/>
    <property type="match status" value="1"/>
</dbReference>
<dbReference type="PANTHER" id="PTHR30461:SF2">
    <property type="entry name" value="SERINE RECOMBINASE PINE-RELATED"/>
    <property type="match status" value="1"/>
</dbReference>
<evidence type="ECO:0000313" key="12">
    <source>
        <dbReference type="Proteomes" id="UP000217245"/>
    </source>
</evidence>
<dbReference type="InterPro" id="IPR036162">
    <property type="entry name" value="Resolvase-like_N_sf"/>
</dbReference>
<protein>
    <submittedName>
        <fullName evidence="7">Cassette chromosome recombinase B</fullName>
    </submittedName>
    <submittedName>
        <fullName evidence="11">Integrase</fullName>
    </submittedName>
    <submittedName>
        <fullName evidence="5">Recombinase family protein</fullName>
    </submittedName>
</protein>
<evidence type="ECO:0000313" key="10">
    <source>
        <dbReference type="EMBL" id="RZI08603.1"/>
    </source>
</evidence>
<dbReference type="InterPro" id="IPR038109">
    <property type="entry name" value="DNA_bind_recomb_sf"/>
</dbReference>
<organism evidence="6">
    <name type="scientific">Staphylococcus aureus</name>
    <dbReference type="NCBI Taxonomy" id="1280"/>
    <lineage>
        <taxon>Bacteria</taxon>
        <taxon>Bacillati</taxon>
        <taxon>Bacillota</taxon>
        <taxon>Bacilli</taxon>
        <taxon>Bacillales</taxon>
        <taxon>Staphylococcaceae</taxon>
        <taxon>Staphylococcus</taxon>
    </lineage>
</organism>
<dbReference type="Proteomes" id="UP000561555">
    <property type="component" value="Unassembled WGS sequence"/>
</dbReference>
<evidence type="ECO:0000313" key="7">
    <source>
        <dbReference type="EMBL" id="GBV20579.1"/>
    </source>
</evidence>
<dbReference type="InterPro" id="IPR011109">
    <property type="entry name" value="DNA_bind_recombinase_dom"/>
</dbReference>
<evidence type="ECO:0000313" key="14">
    <source>
        <dbReference type="Proteomes" id="UP000265645"/>
    </source>
</evidence>
<accession>A0A077EW58</accession>
<dbReference type="KEGG" id="saur:SABB_01089"/>
<dbReference type="InterPro" id="IPR050639">
    <property type="entry name" value="SSR_resolvase"/>
</dbReference>
<dbReference type="Pfam" id="PF00239">
    <property type="entry name" value="Resolvase"/>
    <property type="match status" value="1"/>
</dbReference>
<evidence type="ECO:0000313" key="16">
    <source>
        <dbReference type="Proteomes" id="UP000547874"/>
    </source>
</evidence>
<dbReference type="RefSeq" id="WP_000861313.1">
    <property type="nucleotide sequence ID" value="NC_021670.1"/>
</dbReference>
<dbReference type="PROSITE" id="PS51737">
    <property type="entry name" value="RECOMBINASE_DNA_BIND"/>
    <property type="match status" value="1"/>
</dbReference>
<reference evidence="5 12" key="3">
    <citation type="submission" date="2017-09" db="EMBL/GenBank/DDBJ databases">
        <title>A single nucleotide polymorphism in the Staphylococcus aureus virulence regulator SaeR abolishes pathogenesis.</title>
        <authorList>
            <person name="Copin R.J."/>
            <person name="Sause W."/>
            <person name="Shopsin B."/>
            <person name="Torres V.J."/>
        </authorList>
    </citation>
    <scope>NUCLEOTIDE SEQUENCE [LARGE SCALE GENOMIC DNA]</scope>
    <source>
        <strain evidence="12">Newman</strain>
        <strain evidence="5">Newman_D2C</strain>
    </source>
</reference>
<proteinExistence type="predicted"/>
<reference evidence="10 15" key="6">
    <citation type="submission" date="2018-11" db="EMBL/GenBank/DDBJ databases">
        <title>Genomic profiling of Staphylococcus species from a Poultry farm system in KwaZulu-Natal, South Africa.</title>
        <authorList>
            <person name="Amoako D.G."/>
            <person name="Somboro A.M."/>
            <person name="Abia A.L.K."/>
            <person name="Bester L.A."/>
            <person name="Essack S.Y."/>
        </authorList>
    </citation>
    <scope>NUCLEOTIDE SEQUENCE [LARGE SCALE GENOMIC DNA]</scope>
    <source>
        <strain evidence="10 15">SA12</strain>
    </source>
</reference>
<keyword evidence="1" id="KW-0238">DNA-binding</keyword>
<dbReference type="EMBL" id="AB983197">
    <property type="protein sequence ID" value="BAQ25949.1"/>
    <property type="molecule type" value="Genomic_DNA"/>
</dbReference>
<evidence type="ECO:0000256" key="2">
    <source>
        <dbReference type="ARBA" id="ARBA00023172"/>
    </source>
</evidence>
<dbReference type="PANTHER" id="PTHR30461">
    <property type="entry name" value="DNA-INVERTASE FROM LAMBDOID PROPHAGE"/>
    <property type="match status" value="1"/>
</dbReference>
<evidence type="ECO:0000259" key="4">
    <source>
        <dbReference type="PROSITE" id="PS51737"/>
    </source>
</evidence>
<evidence type="ECO:0000256" key="1">
    <source>
        <dbReference type="ARBA" id="ARBA00023125"/>
    </source>
</evidence>
<dbReference type="SMART" id="SM00857">
    <property type="entry name" value="Resolvase"/>
    <property type="match status" value="1"/>
</dbReference>
<reference evidence="6" key="1">
    <citation type="submission" date="2014-08" db="EMBL/GenBank/DDBJ databases">
        <title>Comparative genomics of MRSA.</title>
        <authorList>
            <person name="Yamamoto T."/>
        </authorList>
    </citation>
    <scope>NUCLEOTIDE SEQUENCE</scope>
    <source>
        <strain evidence="6">OC3</strain>
    </source>
</reference>
<dbReference type="EMBL" id="JAANEC010000035">
    <property type="protein sequence ID" value="NUY11556.1"/>
    <property type="molecule type" value="Genomic_DNA"/>
</dbReference>